<dbReference type="AlphaFoldDB" id="A0ABD5EHC0"/>
<dbReference type="PANTHER" id="PTHR43682">
    <property type="entry name" value="LACTATE UTILIZATION PROTEIN C"/>
    <property type="match status" value="1"/>
</dbReference>
<evidence type="ECO:0000259" key="1">
    <source>
        <dbReference type="Pfam" id="PF02589"/>
    </source>
</evidence>
<dbReference type="EMBL" id="JAVRER010000090">
    <property type="protein sequence ID" value="MDT0419595.1"/>
    <property type="molecule type" value="Genomic_DNA"/>
</dbReference>
<dbReference type="InterPro" id="IPR024185">
    <property type="entry name" value="FTHF_cligase-like_sf"/>
</dbReference>
<name>A0ABD5EHC0_9ACTN</name>
<dbReference type="Pfam" id="PF02589">
    <property type="entry name" value="LUD_dom"/>
    <property type="match status" value="1"/>
</dbReference>
<dbReference type="PANTHER" id="PTHR43682:SF1">
    <property type="entry name" value="LACTATE UTILIZATION PROTEIN C"/>
    <property type="match status" value="1"/>
</dbReference>
<dbReference type="SUPFAM" id="SSF100950">
    <property type="entry name" value="NagB/RpiA/CoA transferase-like"/>
    <property type="match status" value="1"/>
</dbReference>
<feature type="domain" description="LUD" evidence="1">
    <location>
        <begin position="122"/>
        <end position="214"/>
    </location>
</feature>
<accession>A0ABD5EHC0</accession>
<protein>
    <submittedName>
        <fullName evidence="2">LUD domain-containing protein</fullName>
    </submittedName>
</protein>
<evidence type="ECO:0000313" key="2">
    <source>
        <dbReference type="EMBL" id="MDT0419595.1"/>
    </source>
</evidence>
<comment type="caution">
    <text evidence="2">The sequence shown here is derived from an EMBL/GenBank/DDBJ whole genome shotgun (WGS) entry which is preliminary data.</text>
</comment>
<dbReference type="RefSeq" id="WP_043255388.1">
    <property type="nucleotide sequence ID" value="NZ_JAVRER010000090.1"/>
</dbReference>
<proteinExistence type="predicted"/>
<gene>
    <name evidence="2" type="ORF">RM574_29395</name>
</gene>
<dbReference type="Gene3D" id="3.40.50.10420">
    <property type="entry name" value="NagB/RpiA/CoA transferase-like"/>
    <property type="match status" value="1"/>
</dbReference>
<sequence length="218" mass="22751">MSETTTPRGGSARETVLSRVRDALALAPKDPVTVPRAYRTGRTLPDAERLALLTDRLLDYKAYVHPCTAADTAGTIAEVLRTRGARLVGVPAGLDRAWLADFAGEVRTDSPDVPAPALGGLDGVVTASAVTCAETGTIFLDGGADQGRRALSLVPDLHVCVVDLSTVTVGVPEAIARLVPGRPTTLISGPSATSDIELERVEGVHGPRTLDVVIRTDV</sequence>
<organism evidence="2 3">
    <name type="scientific">Streptomyces evansiae</name>
    <dbReference type="NCBI Taxonomy" id="3075535"/>
    <lineage>
        <taxon>Bacteria</taxon>
        <taxon>Bacillati</taxon>
        <taxon>Actinomycetota</taxon>
        <taxon>Actinomycetes</taxon>
        <taxon>Kitasatosporales</taxon>
        <taxon>Streptomycetaceae</taxon>
        <taxon>Streptomyces</taxon>
    </lineage>
</organism>
<dbReference type="InterPro" id="IPR037171">
    <property type="entry name" value="NagB/RpiA_transferase-like"/>
</dbReference>
<dbReference type="Proteomes" id="UP001183607">
    <property type="component" value="Unassembled WGS sequence"/>
</dbReference>
<reference evidence="3" key="1">
    <citation type="submission" date="2023-07" db="EMBL/GenBank/DDBJ databases">
        <title>30 novel species of actinomycetes from the DSMZ collection.</title>
        <authorList>
            <person name="Nouioui I."/>
        </authorList>
    </citation>
    <scope>NUCLEOTIDE SEQUENCE [LARGE SCALE GENOMIC DNA]</scope>
    <source>
        <strain evidence="3">DSM 41982</strain>
    </source>
</reference>
<evidence type="ECO:0000313" key="3">
    <source>
        <dbReference type="Proteomes" id="UP001183607"/>
    </source>
</evidence>
<dbReference type="InterPro" id="IPR003741">
    <property type="entry name" value="LUD_dom"/>
</dbReference>